<reference evidence="8 9" key="1">
    <citation type="submission" date="2018-05" db="EMBL/GenBank/DDBJ databases">
        <title>Genome sequencing and assembly of the regulated plant pathogen Lachnellula willkommii and related sister species for the development of diagnostic species identification markers.</title>
        <authorList>
            <person name="Giroux E."/>
            <person name="Bilodeau G."/>
        </authorList>
    </citation>
    <scope>NUCLEOTIDE SEQUENCE [LARGE SCALE GENOMIC DNA]</scope>
    <source>
        <strain evidence="8 9">CBS 268.59</strain>
    </source>
</reference>
<dbReference type="PROSITE" id="PS50048">
    <property type="entry name" value="ZN2_CY6_FUNGAL_2"/>
    <property type="match status" value="1"/>
</dbReference>
<dbReference type="InterPro" id="IPR050987">
    <property type="entry name" value="AtrR-like"/>
</dbReference>
<feature type="coiled-coil region" evidence="5">
    <location>
        <begin position="83"/>
        <end position="110"/>
    </location>
</feature>
<dbReference type="SMART" id="SM00066">
    <property type="entry name" value="GAL4"/>
    <property type="match status" value="1"/>
</dbReference>
<dbReference type="Gene3D" id="4.10.240.10">
    <property type="entry name" value="Zn(2)-C6 fungal-type DNA-binding domain"/>
    <property type="match status" value="1"/>
</dbReference>
<evidence type="ECO:0000256" key="1">
    <source>
        <dbReference type="ARBA" id="ARBA00004123"/>
    </source>
</evidence>
<dbReference type="OrthoDB" id="10261408at2759"/>
<dbReference type="Proteomes" id="UP000469558">
    <property type="component" value="Unassembled WGS sequence"/>
</dbReference>
<dbReference type="InterPro" id="IPR001138">
    <property type="entry name" value="Zn2Cys6_DnaBD"/>
</dbReference>
<keyword evidence="2" id="KW-0479">Metal-binding</keyword>
<evidence type="ECO:0000256" key="5">
    <source>
        <dbReference type="SAM" id="Coils"/>
    </source>
</evidence>
<feature type="region of interest" description="Disordered" evidence="6">
    <location>
        <begin position="130"/>
        <end position="154"/>
    </location>
</feature>
<organism evidence="8 9">
    <name type="scientific">Lachnellula suecica</name>
    <dbReference type="NCBI Taxonomy" id="602035"/>
    <lineage>
        <taxon>Eukaryota</taxon>
        <taxon>Fungi</taxon>
        <taxon>Dikarya</taxon>
        <taxon>Ascomycota</taxon>
        <taxon>Pezizomycotina</taxon>
        <taxon>Leotiomycetes</taxon>
        <taxon>Helotiales</taxon>
        <taxon>Lachnaceae</taxon>
        <taxon>Lachnellula</taxon>
    </lineage>
</organism>
<dbReference type="EMBL" id="QGMK01000080">
    <property type="protein sequence ID" value="TVY84486.1"/>
    <property type="molecule type" value="Genomic_DNA"/>
</dbReference>
<dbReference type="PANTHER" id="PTHR46910">
    <property type="entry name" value="TRANSCRIPTION FACTOR PDR1"/>
    <property type="match status" value="1"/>
</dbReference>
<evidence type="ECO:0000259" key="7">
    <source>
        <dbReference type="PROSITE" id="PS50048"/>
    </source>
</evidence>
<name>A0A8T9CH52_9HELO</name>
<keyword evidence="4" id="KW-0539">Nucleus</keyword>
<dbReference type="PROSITE" id="PS00463">
    <property type="entry name" value="ZN2_CY6_FUNGAL_1"/>
    <property type="match status" value="1"/>
</dbReference>
<evidence type="ECO:0000256" key="6">
    <source>
        <dbReference type="SAM" id="MobiDB-lite"/>
    </source>
</evidence>
<evidence type="ECO:0000256" key="3">
    <source>
        <dbReference type="ARBA" id="ARBA00023125"/>
    </source>
</evidence>
<comment type="caution">
    <text evidence="8">The sequence shown here is derived from an EMBL/GenBank/DDBJ whole genome shotgun (WGS) entry which is preliminary data.</text>
</comment>
<dbReference type="GO" id="GO:0000981">
    <property type="term" value="F:DNA-binding transcription factor activity, RNA polymerase II-specific"/>
    <property type="evidence" value="ECO:0007669"/>
    <property type="project" value="InterPro"/>
</dbReference>
<accession>A0A8T9CH52</accession>
<comment type="subcellular location">
    <subcellularLocation>
        <location evidence="1">Nucleus</location>
    </subcellularLocation>
</comment>
<dbReference type="Pfam" id="PF00172">
    <property type="entry name" value="Zn_clus"/>
    <property type="match status" value="1"/>
</dbReference>
<gene>
    <name evidence="8" type="ORF">LSUE1_G000774</name>
</gene>
<feature type="domain" description="Zn(2)-C6 fungal-type" evidence="7">
    <location>
        <begin position="29"/>
        <end position="64"/>
    </location>
</feature>
<sequence length="154" mass="17350">MSQRRSRDDSDQFREDGAPPEKARRIARACNQCRNRKQRCDGPSQVDLSRPCQRCIQLGFTCSFTSTPLETEIENSSVAIRKVGKIQKQLLDHQRRIEGLEQALREVRGHEKASVESRILDKQNDASFKDLGEGDAKSYSESAPKLSGDAVMNV</sequence>
<dbReference type="CDD" id="cd00067">
    <property type="entry name" value="GAL4"/>
    <property type="match status" value="1"/>
</dbReference>
<keyword evidence="9" id="KW-1185">Reference proteome</keyword>
<evidence type="ECO:0000313" key="9">
    <source>
        <dbReference type="Proteomes" id="UP000469558"/>
    </source>
</evidence>
<dbReference type="PANTHER" id="PTHR46910:SF3">
    <property type="entry name" value="HALOTOLERANCE PROTEIN 9-RELATED"/>
    <property type="match status" value="1"/>
</dbReference>
<dbReference type="AlphaFoldDB" id="A0A8T9CH52"/>
<evidence type="ECO:0000313" key="8">
    <source>
        <dbReference type="EMBL" id="TVY84486.1"/>
    </source>
</evidence>
<dbReference type="GO" id="GO:0003677">
    <property type="term" value="F:DNA binding"/>
    <property type="evidence" value="ECO:0007669"/>
    <property type="project" value="UniProtKB-KW"/>
</dbReference>
<dbReference type="GO" id="GO:0008270">
    <property type="term" value="F:zinc ion binding"/>
    <property type="evidence" value="ECO:0007669"/>
    <property type="project" value="InterPro"/>
</dbReference>
<evidence type="ECO:0000256" key="4">
    <source>
        <dbReference type="ARBA" id="ARBA00023242"/>
    </source>
</evidence>
<proteinExistence type="predicted"/>
<keyword evidence="3" id="KW-0238">DNA-binding</keyword>
<dbReference type="GO" id="GO:0005634">
    <property type="term" value="C:nucleus"/>
    <property type="evidence" value="ECO:0007669"/>
    <property type="project" value="UniProtKB-SubCell"/>
</dbReference>
<protein>
    <submittedName>
        <fullName evidence="8">Putative transcriptional regulatory protein</fullName>
    </submittedName>
</protein>
<dbReference type="SUPFAM" id="SSF57701">
    <property type="entry name" value="Zn2/Cys6 DNA-binding domain"/>
    <property type="match status" value="1"/>
</dbReference>
<feature type="region of interest" description="Disordered" evidence="6">
    <location>
        <begin position="1"/>
        <end position="24"/>
    </location>
</feature>
<keyword evidence="5" id="KW-0175">Coiled coil</keyword>
<evidence type="ECO:0000256" key="2">
    <source>
        <dbReference type="ARBA" id="ARBA00022723"/>
    </source>
</evidence>
<dbReference type="InterPro" id="IPR036864">
    <property type="entry name" value="Zn2-C6_fun-type_DNA-bd_sf"/>
</dbReference>